<evidence type="ECO:0000256" key="1">
    <source>
        <dbReference type="ARBA" id="ARBA00001922"/>
    </source>
</evidence>
<comment type="similarity">
    <text evidence="2">Belongs to the methylmalonyl-CoA mutase family.</text>
</comment>
<dbReference type="Gene3D" id="3.40.50.280">
    <property type="entry name" value="Cobalamin-binding domain"/>
    <property type="match status" value="1"/>
</dbReference>
<dbReference type="Gene3D" id="3.20.20.240">
    <property type="entry name" value="Methylmalonyl-CoA mutase"/>
    <property type="match status" value="1"/>
</dbReference>
<protein>
    <submittedName>
        <fullName evidence="7">Fused isobutyryl-CoA mutase</fullName>
        <ecNumber evidence="7">5.4.99.13</ecNumber>
    </submittedName>
</protein>
<keyword evidence="3" id="KW-0846">Cobalamin</keyword>
<dbReference type="EMBL" id="CAKJTG010000018">
    <property type="protein sequence ID" value="CAG9609283.1"/>
    <property type="molecule type" value="Genomic_DNA"/>
</dbReference>
<keyword evidence="4 7" id="KW-0413">Isomerase</keyword>
<evidence type="ECO:0000259" key="6">
    <source>
        <dbReference type="Pfam" id="PF01642"/>
    </source>
</evidence>
<feature type="domain" description="Methylmalonyl-CoA mutase alpha/beta chain catalytic" evidence="6">
    <location>
        <begin position="17"/>
        <end position="92"/>
    </location>
</feature>
<dbReference type="Proteomes" id="UP000789845">
    <property type="component" value="Unassembled WGS sequence"/>
</dbReference>
<dbReference type="EC" id="5.4.99.13" evidence="7"/>
<sequence>MEDSLKGKKFETLMKNTYENIVLKPLYSETDITAEIGYPGVADYRRGIHSLGYHSNPWKVAQKVSYQTMGDLKGNLLNALKRGQTALSFKLKKELFEEADQFEKLLFEIMGKASFAIEADGLQKSFLSLLQNGNESSVVTGYVAEDPMAALVKSGTLPFAIDNYFNSWVKTIKDSHQFLPNLKTVLIDTTPYHNGGANAVQELAVALATGVFYLEELKVRGLAPEELFKKIIFKFQIGSNFFMELAKLRAARVLWDKIGEAYGVPAEKRGMEIIAETSNFTKTLTDPHVNILRSGNEAFAAILGGVQYLQVHAFNELEGITPLAERLARNTQLILKQETFLQDIVDPAGGSWYIESLTNELVNNSWEYFLTIDEKGGLMQVLEANWLQSEIATLLNKRHQDTFTRKQSIVGTNVYANLNESLQSLFKNEDKFLYGEEQQSFHSIQPIVMQRLSEPFENLRQSARQLDNNQVGLVCLGELKEYKARADFMIGFLSAGGLLGVKSQGLKALLDAHAFIVESNLKHYVLCSSNENYNNFGLELLKQLKKELPKVHFYLAGLPEKETQVQWLEAGIRDFVHLKTNCYAINSSIIDEIKGGGTP</sequence>
<keyword evidence="5" id="KW-0170">Cobalt</keyword>
<proteinExistence type="inferred from homology"/>
<dbReference type="GO" id="GO:0031419">
    <property type="term" value="F:cobalamin binding"/>
    <property type="evidence" value="ECO:0007669"/>
    <property type="project" value="UniProtKB-KW"/>
</dbReference>
<organism evidence="7 8">
    <name type="scientific">Pseudoneobacillus rhizosphaerae</name>
    <dbReference type="NCBI Taxonomy" id="2880968"/>
    <lineage>
        <taxon>Bacteria</taxon>
        <taxon>Bacillati</taxon>
        <taxon>Bacillota</taxon>
        <taxon>Bacilli</taxon>
        <taxon>Bacillales</taxon>
        <taxon>Bacillaceae</taxon>
        <taxon>Pseudoneobacillus</taxon>
    </lineage>
</organism>
<feature type="domain" description="Methylmalonyl-CoA mutase alpha/beta chain catalytic" evidence="6">
    <location>
        <begin position="131"/>
        <end position="433"/>
    </location>
</feature>
<name>A0A9C7GBH8_9BACI</name>
<evidence type="ECO:0000256" key="2">
    <source>
        <dbReference type="ARBA" id="ARBA00008465"/>
    </source>
</evidence>
<dbReference type="SUPFAM" id="SSF52242">
    <property type="entry name" value="Cobalamin (vitamin B12)-binding domain"/>
    <property type="match status" value="1"/>
</dbReference>
<reference evidence="7" key="1">
    <citation type="submission" date="2021-10" db="EMBL/GenBank/DDBJ databases">
        <authorList>
            <person name="Criscuolo A."/>
        </authorList>
    </citation>
    <scope>NUCLEOTIDE SEQUENCE</scope>
    <source>
        <strain evidence="7">CIP111885</strain>
    </source>
</reference>
<dbReference type="SUPFAM" id="SSF51703">
    <property type="entry name" value="Cobalamin (vitamin B12)-dependent enzymes"/>
    <property type="match status" value="1"/>
</dbReference>
<dbReference type="PANTHER" id="PTHR48101:SF1">
    <property type="entry name" value="METHYLMALONYL-COA MUTASE, LARGE SUBUNIT"/>
    <property type="match status" value="1"/>
</dbReference>
<dbReference type="InterPro" id="IPR006099">
    <property type="entry name" value="MeMalonylCoA_mutase_a/b_cat"/>
</dbReference>
<evidence type="ECO:0000313" key="8">
    <source>
        <dbReference type="Proteomes" id="UP000789845"/>
    </source>
</evidence>
<evidence type="ECO:0000256" key="5">
    <source>
        <dbReference type="ARBA" id="ARBA00023285"/>
    </source>
</evidence>
<evidence type="ECO:0000256" key="4">
    <source>
        <dbReference type="ARBA" id="ARBA00023235"/>
    </source>
</evidence>
<dbReference type="Pfam" id="PF01642">
    <property type="entry name" value="MM_CoA_mutase"/>
    <property type="match status" value="2"/>
</dbReference>
<evidence type="ECO:0000256" key="3">
    <source>
        <dbReference type="ARBA" id="ARBA00022628"/>
    </source>
</evidence>
<dbReference type="AlphaFoldDB" id="A0A9C7GBH8"/>
<dbReference type="GO" id="GO:0046872">
    <property type="term" value="F:metal ion binding"/>
    <property type="evidence" value="ECO:0007669"/>
    <property type="project" value="InterPro"/>
</dbReference>
<comment type="cofactor">
    <cofactor evidence="1">
        <name>adenosylcob(III)alamin</name>
        <dbReference type="ChEBI" id="CHEBI:18408"/>
    </cofactor>
</comment>
<accession>A0A9C7GBH8</accession>
<comment type="caution">
    <text evidence="7">The sequence shown here is derived from an EMBL/GenBank/DDBJ whole genome shotgun (WGS) entry which is preliminary data.</text>
</comment>
<evidence type="ECO:0000313" key="7">
    <source>
        <dbReference type="EMBL" id="CAG9609283.1"/>
    </source>
</evidence>
<gene>
    <name evidence="7" type="primary">icmF_2</name>
    <name evidence="7" type="ORF">NEOCIP111885_03025</name>
</gene>
<keyword evidence="8" id="KW-1185">Reference proteome</keyword>
<dbReference type="InterPro" id="IPR036724">
    <property type="entry name" value="Cobalamin-bd_sf"/>
</dbReference>
<dbReference type="PANTHER" id="PTHR48101">
    <property type="entry name" value="METHYLMALONYL-COA MUTASE, MITOCHONDRIAL-RELATED"/>
    <property type="match status" value="1"/>
</dbReference>
<dbReference type="InterPro" id="IPR016176">
    <property type="entry name" value="Cbl-dep_enz_cat"/>
</dbReference>
<dbReference type="GO" id="GO:0047727">
    <property type="term" value="F:isobutyryl-CoA mutase activity"/>
    <property type="evidence" value="ECO:0007669"/>
    <property type="project" value="UniProtKB-EC"/>
</dbReference>